<evidence type="ECO:0008006" key="4">
    <source>
        <dbReference type="Google" id="ProtNLM"/>
    </source>
</evidence>
<dbReference type="OrthoDB" id="10480302at2759"/>
<dbReference type="Proteomes" id="UP000186922">
    <property type="component" value="Unassembled WGS sequence"/>
</dbReference>
<evidence type="ECO:0000313" key="2">
    <source>
        <dbReference type="EMBL" id="GAU95756.1"/>
    </source>
</evidence>
<protein>
    <recommendedName>
        <fullName evidence="4">Protein quiver</fullName>
    </recommendedName>
</protein>
<reference evidence="2 3" key="1">
    <citation type="journal article" date="2016" name="Nat. Commun.">
        <title>Extremotolerant tardigrade genome and improved radiotolerance of human cultured cells by tardigrade-unique protein.</title>
        <authorList>
            <person name="Hashimoto T."/>
            <person name="Horikawa D.D."/>
            <person name="Saito Y."/>
            <person name="Kuwahara H."/>
            <person name="Kozuka-Hata H."/>
            <person name="Shin-I T."/>
            <person name="Minakuchi Y."/>
            <person name="Ohishi K."/>
            <person name="Motoyama A."/>
            <person name="Aizu T."/>
            <person name="Enomoto A."/>
            <person name="Kondo K."/>
            <person name="Tanaka S."/>
            <person name="Hara Y."/>
            <person name="Koshikawa S."/>
            <person name="Sagara H."/>
            <person name="Miura T."/>
            <person name="Yokobori S."/>
            <person name="Miyagawa K."/>
            <person name="Suzuki Y."/>
            <person name="Kubo T."/>
            <person name="Oyama M."/>
            <person name="Kohara Y."/>
            <person name="Fujiyama A."/>
            <person name="Arakawa K."/>
            <person name="Katayama T."/>
            <person name="Toyoda A."/>
            <person name="Kunieda T."/>
        </authorList>
    </citation>
    <scope>NUCLEOTIDE SEQUENCE [LARGE SCALE GENOMIC DNA]</scope>
    <source>
        <strain evidence="2 3">YOKOZUNA-1</strain>
    </source>
</reference>
<dbReference type="AlphaFoldDB" id="A0A1D1V1P8"/>
<gene>
    <name evidence="2" type="primary">RvY_07322-1</name>
    <name evidence="2" type="synonym">RvY_07322.1</name>
    <name evidence="2" type="ORF">RvY_07322</name>
</gene>
<comment type="caution">
    <text evidence="2">The sequence shown here is derived from an EMBL/GenBank/DDBJ whole genome shotgun (WGS) entry which is preliminary data.</text>
</comment>
<evidence type="ECO:0000256" key="1">
    <source>
        <dbReference type="SAM" id="SignalP"/>
    </source>
</evidence>
<feature type="chain" id="PRO_5008897929" description="Protein quiver" evidence="1">
    <location>
        <begin position="21"/>
        <end position="118"/>
    </location>
</feature>
<accession>A0A1D1V1P8</accession>
<sequence length="118" mass="12646">MNRIILLLFVAVVSVHLGCAFQCLVCTKGDESCDNVKKEHLQECTSVKGKIKSCIKVTVQGQTIRTCGVPDVNVDQCVSEGGVTACMCNKEFCNSALKGPNHFSGIVVVTTALGLWLL</sequence>
<feature type="signal peptide" evidence="1">
    <location>
        <begin position="1"/>
        <end position="20"/>
    </location>
</feature>
<organism evidence="2 3">
    <name type="scientific">Ramazzottius varieornatus</name>
    <name type="common">Water bear</name>
    <name type="synonym">Tardigrade</name>
    <dbReference type="NCBI Taxonomy" id="947166"/>
    <lineage>
        <taxon>Eukaryota</taxon>
        <taxon>Metazoa</taxon>
        <taxon>Ecdysozoa</taxon>
        <taxon>Tardigrada</taxon>
        <taxon>Eutardigrada</taxon>
        <taxon>Parachela</taxon>
        <taxon>Hypsibioidea</taxon>
        <taxon>Ramazzottiidae</taxon>
        <taxon>Ramazzottius</taxon>
    </lineage>
</organism>
<keyword evidence="1" id="KW-0732">Signal</keyword>
<keyword evidence="3" id="KW-1185">Reference proteome</keyword>
<name>A0A1D1V1P8_RAMVA</name>
<dbReference type="EMBL" id="BDGG01000003">
    <property type="protein sequence ID" value="GAU95756.1"/>
    <property type="molecule type" value="Genomic_DNA"/>
</dbReference>
<proteinExistence type="predicted"/>
<evidence type="ECO:0000313" key="3">
    <source>
        <dbReference type="Proteomes" id="UP000186922"/>
    </source>
</evidence>